<proteinExistence type="predicted"/>
<dbReference type="AlphaFoldDB" id="A0A149U0H9"/>
<evidence type="ECO:0000313" key="3">
    <source>
        <dbReference type="Proteomes" id="UP000075360"/>
    </source>
</evidence>
<comment type="caution">
    <text evidence="2">The sequence shown here is derived from an EMBL/GenBank/DDBJ whole genome shotgun (WGS) entry which is preliminary data.</text>
</comment>
<name>A0A149U0H9_9PROT</name>
<feature type="region of interest" description="Disordered" evidence="1">
    <location>
        <begin position="1"/>
        <end position="21"/>
    </location>
</feature>
<evidence type="ECO:0000256" key="1">
    <source>
        <dbReference type="SAM" id="MobiDB-lite"/>
    </source>
</evidence>
<reference evidence="2 3" key="1">
    <citation type="submission" date="2015-06" db="EMBL/GenBank/DDBJ databases">
        <title>Improved classification and identification of acetic acid bacteria using matrix-assisted laser desorption/ionization time-of-flight mass spectrometry; Gluconobacter nephelii and Gluconobacter uchimurae are later heterotypic synonyms of Gluconobacter japonicus and Gluconobacter oxydans, respectively.</title>
        <authorList>
            <person name="Li L."/>
            <person name="Cleenwerck I."/>
            <person name="De Vuyst L."/>
            <person name="Vandamme P."/>
        </authorList>
    </citation>
    <scope>NUCLEOTIDE SEQUENCE [LARGE SCALE GENOMIC DNA]</scope>
    <source>
        <strain evidence="2 3">LMG 23690</strain>
    </source>
</reference>
<gene>
    <name evidence="2" type="ORF">AD948_10175</name>
</gene>
<sequence length="78" mass="8968">MLYRTITAERQPVSQKRPEHGRGRHILKKTLVRVCLKGQQITLAANVSDRHGMFASIPRKQDVKIQHLLFTQRLATPP</sequence>
<dbReference type="PATRIC" id="fig|446692.4.peg.2125"/>
<accession>A0A149U0H9</accession>
<dbReference type="Proteomes" id="UP000075360">
    <property type="component" value="Unassembled WGS sequence"/>
</dbReference>
<dbReference type="EMBL" id="LHZU01000134">
    <property type="protein sequence ID" value="KXV58888.1"/>
    <property type="molecule type" value="Genomic_DNA"/>
</dbReference>
<protein>
    <submittedName>
        <fullName evidence="2">Uncharacterized protein</fullName>
    </submittedName>
</protein>
<evidence type="ECO:0000313" key="2">
    <source>
        <dbReference type="EMBL" id="KXV58888.1"/>
    </source>
</evidence>
<organism evidence="2 3">
    <name type="scientific">Acetobacter senegalensis</name>
    <dbReference type="NCBI Taxonomy" id="446692"/>
    <lineage>
        <taxon>Bacteria</taxon>
        <taxon>Pseudomonadati</taxon>
        <taxon>Pseudomonadota</taxon>
        <taxon>Alphaproteobacteria</taxon>
        <taxon>Acetobacterales</taxon>
        <taxon>Acetobacteraceae</taxon>
        <taxon>Acetobacter</taxon>
    </lineage>
</organism>